<evidence type="ECO:0000313" key="1">
    <source>
        <dbReference type="EMBL" id="RHZ64411.1"/>
    </source>
</evidence>
<gene>
    <name evidence="1" type="ORF">Glove_325g28</name>
</gene>
<dbReference type="SUPFAM" id="SSF52540">
    <property type="entry name" value="P-loop containing nucleoside triphosphate hydrolases"/>
    <property type="match status" value="1"/>
</dbReference>
<evidence type="ECO:0008006" key="3">
    <source>
        <dbReference type="Google" id="ProtNLM"/>
    </source>
</evidence>
<dbReference type="STRING" id="1348612.A0A397HMM5"/>
<evidence type="ECO:0000313" key="2">
    <source>
        <dbReference type="Proteomes" id="UP000266861"/>
    </source>
</evidence>
<accession>A0A397HMM5</accession>
<comment type="caution">
    <text evidence="1">The sequence shown here is derived from an EMBL/GenBank/DDBJ whole genome shotgun (WGS) entry which is preliminary data.</text>
</comment>
<dbReference type="AlphaFoldDB" id="A0A397HMM5"/>
<dbReference type="EMBL" id="PQFF01000297">
    <property type="protein sequence ID" value="RHZ64411.1"/>
    <property type="molecule type" value="Genomic_DNA"/>
</dbReference>
<keyword evidence="2" id="KW-1185">Reference proteome</keyword>
<reference evidence="1 2" key="1">
    <citation type="submission" date="2018-08" db="EMBL/GenBank/DDBJ databases">
        <title>Genome and evolution of the arbuscular mycorrhizal fungus Diversispora epigaea (formerly Glomus versiforme) and its bacterial endosymbionts.</title>
        <authorList>
            <person name="Sun X."/>
            <person name="Fei Z."/>
            <person name="Harrison M."/>
        </authorList>
    </citation>
    <scope>NUCLEOTIDE SEQUENCE [LARGE SCALE GENOMIC DNA]</scope>
    <source>
        <strain evidence="1 2">IT104</strain>
    </source>
</reference>
<name>A0A397HMM5_9GLOM</name>
<protein>
    <recommendedName>
        <fullName evidence="3">AAA+ ATPase domain-containing protein</fullName>
    </recommendedName>
</protein>
<dbReference type="OrthoDB" id="2303713at2759"/>
<dbReference type="InterPro" id="IPR027417">
    <property type="entry name" value="P-loop_NTPase"/>
</dbReference>
<organism evidence="1 2">
    <name type="scientific">Diversispora epigaea</name>
    <dbReference type="NCBI Taxonomy" id="1348612"/>
    <lineage>
        <taxon>Eukaryota</taxon>
        <taxon>Fungi</taxon>
        <taxon>Fungi incertae sedis</taxon>
        <taxon>Mucoromycota</taxon>
        <taxon>Glomeromycotina</taxon>
        <taxon>Glomeromycetes</taxon>
        <taxon>Diversisporales</taxon>
        <taxon>Diversisporaceae</taxon>
        <taxon>Diversispora</taxon>
    </lineage>
</organism>
<proteinExistence type="predicted"/>
<dbReference type="Gene3D" id="3.40.50.300">
    <property type="entry name" value="P-loop containing nucleotide triphosphate hydrolases"/>
    <property type="match status" value="1"/>
</dbReference>
<sequence length="231" mass="26133">MLQSKKFVPDNHIDFQNAFQNLSACQSITLPHLGQEPKHFAEGYQGRTLLVTEQMIDIWNKLSADSDHSIKHVLSGPMGVGKSYISYFLASKAYAEEWLVLYIADASDLNVESSEKAGTVICKCFLALNKDILTAAELEKIVQFASNCNSQQVVVTVAEEILDFIRSADRKVLLIVDEYGILFEKDPVPLRIHLLSPLMNFNFWGEHYKFACVIFMGTAHASYEREYMKNV</sequence>
<dbReference type="Proteomes" id="UP000266861">
    <property type="component" value="Unassembled WGS sequence"/>
</dbReference>